<evidence type="ECO:0000256" key="3">
    <source>
        <dbReference type="ARBA" id="ARBA00023055"/>
    </source>
</evidence>
<dbReference type="PANTHER" id="PTHR16166">
    <property type="entry name" value="VACUOLAR PROTEIN SORTING-ASSOCIATED PROTEIN VPS13"/>
    <property type="match status" value="1"/>
</dbReference>
<evidence type="ECO:0008006" key="11">
    <source>
        <dbReference type="Google" id="ProtNLM"/>
    </source>
</evidence>
<dbReference type="SUPFAM" id="SSF64268">
    <property type="entry name" value="PX domain"/>
    <property type="match status" value="1"/>
</dbReference>
<evidence type="ECO:0000256" key="1">
    <source>
        <dbReference type="ARBA" id="ARBA00006545"/>
    </source>
</evidence>
<feature type="compositionally biased region" description="Low complexity" evidence="4">
    <location>
        <begin position="4390"/>
        <end position="4418"/>
    </location>
</feature>
<feature type="compositionally biased region" description="Polar residues" evidence="4">
    <location>
        <begin position="2104"/>
        <end position="2119"/>
    </location>
</feature>
<feature type="region of interest" description="Disordered" evidence="4">
    <location>
        <begin position="2171"/>
        <end position="2196"/>
    </location>
</feature>
<dbReference type="InterPro" id="IPR001478">
    <property type="entry name" value="PDZ"/>
</dbReference>
<dbReference type="GO" id="GO:0006869">
    <property type="term" value="P:lipid transport"/>
    <property type="evidence" value="ECO:0007669"/>
    <property type="project" value="UniProtKB-KW"/>
</dbReference>
<feature type="region of interest" description="Disordered" evidence="4">
    <location>
        <begin position="4253"/>
        <end position="4324"/>
    </location>
</feature>
<feature type="compositionally biased region" description="Polar residues" evidence="4">
    <location>
        <begin position="3833"/>
        <end position="3842"/>
    </location>
</feature>
<feature type="region of interest" description="Disordered" evidence="4">
    <location>
        <begin position="2503"/>
        <end position="2525"/>
    </location>
</feature>
<name>A0A8T1GMM9_9STRA</name>
<feature type="region of interest" description="Disordered" evidence="4">
    <location>
        <begin position="659"/>
        <end position="679"/>
    </location>
</feature>
<dbReference type="Pfam" id="PF25036">
    <property type="entry name" value="VPS13_VAB"/>
    <property type="match status" value="1"/>
</dbReference>
<feature type="compositionally biased region" description="Low complexity" evidence="4">
    <location>
        <begin position="2371"/>
        <end position="2392"/>
    </location>
</feature>
<evidence type="ECO:0000259" key="5">
    <source>
        <dbReference type="PROSITE" id="PS50106"/>
    </source>
</evidence>
<reference evidence="9" key="1">
    <citation type="submission" date="2018-10" db="EMBL/GenBank/DDBJ databases">
        <title>Effector identification in a new, highly contiguous assembly of the strawberry crown rot pathogen Phytophthora cactorum.</title>
        <authorList>
            <person name="Armitage A.D."/>
            <person name="Nellist C.F."/>
            <person name="Bates H."/>
            <person name="Vickerstaff R.J."/>
            <person name="Harrison R.J."/>
        </authorList>
    </citation>
    <scope>NUCLEOTIDE SEQUENCE</scope>
    <source>
        <strain evidence="7">15-7</strain>
        <strain evidence="8">4032</strain>
        <strain evidence="9">P415</strain>
    </source>
</reference>
<dbReference type="PANTHER" id="PTHR16166:SF93">
    <property type="entry name" value="INTERMEMBRANE LIPID TRANSFER PROTEIN VPS13"/>
    <property type="match status" value="1"/>
</dbReference>
<accession>A0A8T1GMM9</accession>
<evidence type="ECO:0000256" key="4">
    <source>
        <dbReference type="SAM" id="MobiDB-lite"/>
    </source>
</evidence>
<feature type="region of interest" description="Disordered" evidence="4">
    <location>
        <begin position="625"/>
        <end position="646"/>
    </location>
</feature>
<feature type="region of interest" description="Disordered" evidence="4">
    <location>
        <begin position="1401"/>
        <end position="1442"/>
    </location>
</feature>
<dbReference type="InterPro" id="IPR001683">
    <property type="entry name" value="PX_dom"/>
</dbReference>
<dbReference type="GO" id="GO:0035091">
    <property type="term" value="F:phosphatidylinositol binding"/>
    <property type="evidence" value="ECO:0007669"/>
    <property type="project" value="InterPro"/>
</dbReference>
<dbReference type="PROSITE" id="PS50195">
    <property type="entry name" value="PX"/>
    <property type="match status" value="1"/>
</dbReference>
<evidence type="ECO:0000256" key="2">
    <source>
        <dbReference type="ARBA" id="ARBA00022448"/>
    </source>
</evidence>
<feature type="region of interest" description="Disordered" evidence="4">
    <location>
        <begin position="1905"/>
        <end position="1935"/>
    </location>
</feature>
<feature type="compositionally biased region" description="Polar residues" evidence="4">
    <location>
        <begin position="4000"/>
        <end position="4012"/>
    </location>
</feature>
<feature type="region of interest" description="Disordered" evidence="4">
    <location>
        <begin position="585"/>
        <end position="609"/>
    </location>
</feature>
<feature type="compositionally biased region" description="Low complexity" evidence="4">
    <location>
        <begin position="276"/>
        <end position="286"/>
    </location>
</feature>
<keyword evidence="3" id="KW-0445">Lipid transport</keyword>
<feature type="region of interest" description="Disordered" evidence="4">
    <location>
        <begin position="1699"/>
        <end position="1723"/>
    </location>
</feature>
<dbReference type="Pfam" id="PF25037">
    <property type="entry name" value="VPS13_C"/>
    <property type="match status" value="1"/>
</dbReference>
<feature type="region of interest" description="Disordered" evidence="4">
    <location>
        <begin position="2103"/>
        <end position="2134"/>
    </location>
</feature>
<evidence type="ECO:0000313" key="10">
    <source>
        <dbReference type="Proteomes" id="UP000697107"/>
    </source>
</evidence>
<dbReference type="EMBL" id="RCML01000066">
    <property type="protein sequence ID" value="KAG2993963.1"/>
    <property type="molecule type" value="Genomic_DNA"/>
</dbReference>
<feature type="region of interest" description="Disordered" evidence="4">
    <location>
        <begin position="3985"/>
        <end position="4016"/>
    </location>
</feature>
<dbReference type="Pfam" id="PF00787">
    <property type="entry name" value="PX"/>
    <property type="match status" value="1"/>
</dbReference>
<comment type="similarity">
    <text evidence="1">Belongs to the VPS13 family.</text>
</comment>
<dbReference type="Gene3D" id="3.30.1520.10">
    <property type="entry name" value="Phox-like domain"/>
    <property type="match status" value="1"/>
</dbReference>
<dbReference type="InterPro" id="IPR036871">
    <property type="entry name" value="PX_dom_sf"/>
</dbReference>
<proteinExistence type="inferred from homology"/>
<feature type="compositionally biased region" description="Basic and acidic residues" evidence="4">
    <location>
        <begin position="632"/>
        <end position="646"/>
    </location>
</feature>
<dbReference type="InterPro" id="IPR026854">
    <property type="entry name" value="VPS13_N"/>
</dbReference>
<organism evidence="9 10">
    <name type="scientific">Phytophthora cactorum</name>
    <dbReference type="NCBI Taxonomy" id="29920"/>
    <lineage>
        <taxon>Eukaryota</taxon>
        <taxon>Sar</taxon>
        <taxon>Stramenopiles</taxon>
        <taxon>Oomycota</taxon>
        <taxon>Peronosporomycetes</taxon>
        <taxon>Peronosporales</taxon>
        <taxon>Peronosporaceae</taxon>
        <taxon>Phytophthora</taxon>
    </lineage>
</organism>
<dbReference type="PROSITE" id="PS50106">
    <property type="entry name" value="PDZ"/>
    <property type="match status" value="1"/>
</dbReference>
<dbReference type="Pfam" id="PF12624">
    <property type="entry name" value="VPS13_N"/>
    <property type="match status" value="2"/>
</dbReference>
<evidence type="ECO:0000313" key="9">
    <source>
        <dbReference type="EMBL" id="KAG2993963.1"/>
    </source>
</evidence>
<feature type="compositionally biased region" description="Basic and acidic residues" evidence="4">
    <location>
        <begin position="2120"/>
        <end position="2130"/>
    </location>
</feature>
<feature type="region of interest" description="Disordered" evidence="4">
    <location>
        <begin position="2949"/>
        <end position="2991"/>
    </location>
</feature>
<dbReference type="InterPro" id="IPR009543">
    <property type="entry name" value="VPS13_VAB"/>
</dbReference>
<evidence type="ECO:0000259" key="6">
    <source>
        <dbReference type="PROSITE" id="PS50195"/>
    </source>
</evidence>
<feature type="compositionally biased region" description="Acidic residues" evidence="4">
    <location>
        <begin position="1709"/>
        <end position="1718"/>
    </location>
</feature>
<dbReference type="InterPro" id="IPR056748">
    <property type="entry name" value="VPS13-like_C"/>
</dbReference>
<dbReference type="InterPro" id="IPR026847">
    <property type="entry name" value="VPS13"/>
</dbReference>
<feature type="compositionally biased region" description="Low complexity" evidence="4">
    <location>
        <begin position="1905"/>
        <end position="1915"/>
    </location>
</feature>
<feature type="region of interest" description="Disordered" evidence="4">
    <location>
        <begin position="266"/>
        <end position="286"/>
    </location>
</feature>
<dbReference type="CDD" id="cd06093">
    <property type="entry name" value="PX_domain"/>
    <property type="match status" value="1"/>
</dbReference>
<comment type="caution">
    <text evidence="9">The sequence shown here is derived from an EMBL/GenBank/DDBJ whole genome shotgun (WGS) entry which is preliminary data.</text>
</comment>
<feature type="compositionally biased region" description="Acidic residues" evidence="4">
    <location>
        <begin position="1474"/>
        <end position="1486"/>
    </location>
</feature>
<feature type="region of interest" description="Disordered" evidence="4">
    <location>
        <begin position="1467"/>
        <end position="1486"/>
    </location>
</feature>
<dbReference type="Proteomes" id="UP000735874">
    <property type="component" value="Unassembled WGS sequence"/>
</dbReference>
<gene>
    <name evidence="7" type="ORF">PC113_g731</name>
    <name evidence="8" type="ORF">PC115_g1047</name>
    <name evidence="9" type="ORF">PC118_g3761</name>
</gene>
<feature type="region of interest" description="Disordered" evidence="4">
    <location>
        <begin position="5549"/>
        <end position="5569"/>
    </location>
</feature>
<dbReference type="Proteomes" id="UP000774804">
    <property type="component" value="Unassembled WGS sequence"/>
</dbReference>
<dbReference type="GO" id="GO:0045053">
    <property type="term" value="P:protein retention in Golgi apparatus"/>
    <property type="evidence" value="ECO:0007669"/>
    <property type="project" value="TreeGrafter"/>
</dbReference>
<feature type="compositionally biased region" description="Low complexity" evidence="4">
    <location>
        <begin position="4295"/>
        <end position="4311"/>
    </location>
</feature>
<feature type="domain" description="PX" evidence="6">
    <location>
        <begin position="5433"/>
        <end position="5546"/>
    </location>
</feature>
<evidence type="ECO:0000313" key="7">
    <source>
        <dbReference type="EMBL" id="KAG2868817.1"/>
    </source>
</evidence>
<feature type="domain" description="PDZ" evidence="5">
    <location>
        <begin position="4424"/>
        <end position="4496"/>
    </location>
</feature>
<feature type="region of interest" description="Disordered" evidence="4">
    <location>
        <begin position="2361"/>
        <end position="2408"/>
    </location>
</feature>
<feature type="region of interest" description="Disordered" evidence="4">
    <location>
        <begin position="2701"/>
        <end position="2722"/>
    </location>
</feature>
<evidence type="ECO:0000313" key="8">
    <source>
        <dbReference type="EMBL" id="KAG2943117.1"/>
    </source>
</evidence>
<feature type="region of interest" description="Disordered" evidence="4">
    <location>
        <begin position="3828"/>
        <end position="3848"/>
    </location>
</feature>
<dbReference type="EMBL" id="RCMG01000007">
    <property type="protein sequence ID" value="KAG2868817.1"/>
    <property type="molecule type" value="Genomic_DNA"/>
</dbReference>
<feature type="compositionally biased region" description="Low complexity" evidence="4">
    <location>
        <begin position="2949"/>
        <end position="2975"/>
    </location>
</feature>
<feature type="compositionally biased region" description="Basic and acidic residues" evidence="4">
    <location>
        <begin position="2507"/>
        <end position="2519"/>
    </location>
</feature>
<dbReference type="VEuPathDB" id="FungiDB:PC110_g3880"/>
<dbReference type="Proteomes" id="UP000697107">
    <property type="component" value="Unassembled WGS sequence"/>
</dbReference>
<protein>
    <recommendedName>
        <fullName evidence="11">PDZ domain-containing protein</fullName>
    </recommendedName>
</protein>
<sequence length="5569" mass="616903">MFLQRYVHVVLDAILGSYVKNIDPAALQISVWNGKIEVEAVELQPDAFSLPKQMRLVKGTLRQLRIDLPWTNLGNQPIRVDIQDVSLLLEVCADDRAASDSDQTPEKQRRQKLQTLQRKRAALDAMEKALEFNEKNKTQTPPGQSWTQSFLFKLMVKVLDNVQVHVQHLHLRMEDAVSDPSRPYAVGMTLEAIIIKSADEGWNYTMVGRGQQVQDGASFIRKKMDINKFGIYWSLPLVPVPAAVLSDAEAFATLMRSNFSIGKKLEELEPSPSPPTSESVETVKTTSPPLFKPSDYIVHPLTVSMKLTVNDGNAKLPITHQELSERVLSRLGTPWMVETIDAIGDGAWREFLEMMPKLAGERKYTLGFVFSEAWSVARDLTEEEDEIPSVRQFKEALSSCMQWSLEEVDRVEPCIVKYREAVVHVMEEKSTYIDAQASIDQISTSLHRQQYLSALSFISFVTVKRRQARYLVLRPKRIRVKDNPRTWWRYAINAVLLDVRERLAHVDWEALERARQRRNRYKELYLVLEHGTTFAATLVSSDLHLLTKEMARSELDELEFMMDVQELMKLRRAVRKDIAKKETEKEVLKKLQSQRGSEEDMPQGSEVPASSRLWSYATWLTGAGGAAQGHDNGSRRGGEMRVEDVKWSDQDTKDLYEAIDFHPEEDDKESRSSESGEFEDAAARKKRLLQEHQHILYRFQLTLCKASFGLSLEDAPTDLSGLTLHEGVGKAIPTKSTSSSQLIASLDDVEIQFLVRMSCVEVGLQLRDALFCQSSRLSVHDNLSRKRRSVSSSGTDFFLQRMDMDEILEYHPVGVRNQMSSVRLRHCERELPLMQLSIESERQPKLVEECDTKRETSTEDAAAANLLRVTFVTQPIKCNVNLMFLLDVVAVFSRPVNVDLSGLEHSAWRRAQSLQRYSTAQLRDALTRRTKVEMRLDVISPLINIIQSPPSDTGIPTGEEVSLLVFLGHLKAQTKHPSDNFDEADISSGFEEKETVASRTVAVASPEESLYDVLEINISGIEVQIIDGGAKNVFRVRTISSKKSAWHYLLEKTSLTFSFYMSVTPDDPSIPLLKLFGGVDSVNLNLSATSFRSLMQLLHSFGDNFSVHAQRRIERDAATVVDKASLPSTRIGPLTTGTPQRSKPKLVRKTSSYVKPGAVALSSSGSSGRPAASENSPYLGLARKIQLERKKTLREKDIDDQDLLKLWKRVLCQLQFGVGEIILTLQVRDIENGSGKIVRVRAVDINTRLKVRSYDKRLEFALGTFLVEDILLSRPSPSLEVVEKKRFLVKSGNHGVVTDLGDESEGEDAPFAKPPPSSEQLIHVAITSIASDAVLLKDKKLWKHARHSPLSPSSDENSVWQDPLITSLSVDASLRVLTIDVYQDTLAEVFVFFFQHKIEDTEGSSQEQSPPPPPPSLRSISEGSTEKKGDMEEQSVLSSVDAEANERTFSRKLSGWVASSFLDNLPGASPETEKDLDDSTTSDVNDGVEEELPASMQLRLHVQGLSLFLHLDDKQRPEGMPSAFASLTAQQFCCCVQRFPRYLSMFAYLTSLKICDVSLPDQHLSEIISHGSTAPEPKKDEMWINRDDTREYDGGIAVGHVPALSEILIMLDDVPAVFSCAAQFYGADSIQEAWHPGYSSRYSVRLKSPRIRFLYSFVDDMRNYWMKGVLLETVLSILSQEQADMLWEGDFQLADIQGGPTQAQRNEEKEENGEDEAPSGEFLGSDVVSMFPLVDIRLEDTVLEMPPHRMSSESLLLRFDSFRVSNEGVVNSFLGMENRIVAKVLLNSSLKQLQLDMKALRIVSVILVDRNDVDKRLEGGGFITQSLLGLTNYSLSVDFRSHADLKLTLIFNPVRLVCNQEQYAFVLRVPFQNYRERSRYHFSQGTDAPTKPGARVSSRRFSLSRSLDGASSSGRIVEDGDEVSNGTSVSETPEVAEERHIMLDLHVPEITMEILQGQHGYHPSSSDDLDMAEKAKTNDGSICVLALSVLSGRADYNLANGRLTADVDLEGIHIRDSRVNSKMSASYRDVVVFERYKEGLPKAIKIQFGRESFDVDVSTIGFDPAFTSHGNGLRTPRTQFRSVSSRAIVGLFGSELSLRRTDSEMSAYSPMSSTVTSHGAHSEKSSKEKTPPVVGTEGRMDLVIDIAGFKVIPSNIHYDLIQFLTIPPGLSGDAEGSESSRGETEEDGDHDPGNTMTVPPVYRRISLELNLGPSALLLVENPHKLKSRALMLSWESSVILNYLQQANEDECPNIEDKVKESPAHSRNQLQFCVAFENIHATSRLSEESVWAAEQSATAASADCLKPIDMETVLQMDLRSRFLRFRTTFNRVMELRFGYLDFCTMLAALEHILRRPTISVQPTATGQKRRSMSGSSISSLSGGGADSETSSWSGRRRSPRSGLALSSSKKAERQRTAALYGSSLIYLVSASFRGRLETRPVVGFYNSTWRKRYLVLPYTAQQRQLVESVAFRILPATGSRREIGDEIYYGDRIILEAVVDNNNDDDEKTAREKTLSREESAGTPTADAAKTAQLTLIRKYDQLGANGYLGPEGSAGAFETTIWKHGSTMFNSDKSVIYDRELIVFEELTIYRSFSKGKKFGAAGATGQQMDFNSARSGPQAEGAHTVDTTGARGGGYLMFNGVGDAPIPFALSIVSSKARSRFLQREKKINAAVEDGETDGEAADSVADADADVIADANADVADAADTTEEKQTPPKRKRRRKRKSLFAYSSFLENLKILEFTLPGVNATVVNDFHNMLLPLLHFRVATLHADIRGRLEDKFTALTSLRFGIQAYNSQLAVWEPVLEDFEVNMAYHGKGGVLCDYCMSERQSVSPTGAALRCDGMPLCLFRSSRTEVFTNAAAHSWESKNFIYRELLEQPDVQDGAKLANTFMIVVKDDFNINVSRNVINVLVHFFALVTKVTAADEALSSRLGPFIYVDNQSGIPFVVATHPSSSSGAPPTAGGTPSSSRRPTSSIEMPTEVPGADTNDDIMKTGTAMFNSNAWSRRRLTTMLNDISSSDTKWIRVESGERVATEIVAHEAPAGCVTSPLRRLLWLKPQSPSQRPTSSKAIPVPIGYSNRSYLHLESSGKQRDSWHGESIICETVAEQGTLVLRLRGKIQLTNFFSVPIQVIYNDQREETIEPGGKAAHYIPIQYLESGTIAFRPLLSNGKVQHSEPLLIASLLRSNDNKVRGRSNRRQNVGSLELRKALTFYWDVHPSSGGEDVPDFTFGVSLPPFQVILTALRKSERHETTITLRPPIVLENLVPYELSYRTVCMKSEAEVVWVAKNAASFSGVNGKVSSGSSACVAELDVLERDMESGEIVQTPTVVGLSLALPQIQLGRFSRWSRDTFIYGCQSFCERIELNMRDDSELEAPTPANKLTICVEITQLEKLRSRALNTLCPVVCRVFTEYWLIDRTSLSLAFYTADDYLIPSNHPGRLYDNKGDAENESSSVSLSVFSCESKQVVSKMKIGIKGGKGEREVQSEPFDISAVGVRGQILVPTNRSRDARSLLSTIAEFGAPSDGLKTSFKQYEFGVMIEQGPEKFSRSRVVTLVPRYYFINTSNRFEIRIRQERSADPSAVIVLRPQETKIFHWSDSRLPSRVQICFVLPDNRQNERDAVSYANSSQWSAPFELSSVGNFVLRVKSKVRPAPPCLPECFEGNVAKREQVEDDEATHLFFDEEDEYSDAERMLAEGIQLNVAVELHDPSFLVYLEEGEQSVQSSPLSSYAYEEDDREHTLTVKHKENEGFVPFKIKNECSNLALVVWQKTLVKDDKGNVTIGFEGGEPVLPFHTIDYVPFRFSAFPTVFVQVQKVAGLGIGALRKEHPLHGNRSNTLNSKTPADRKDKEAPVTALTRAATVGQTQVVASFEVQLKKLQRLPTIDVSEGVVKKRLWAEVLLDETTKTLLVTDMLPGFSGEHKRRRRATLLRSWKRYNTSIVFISHVLAAHRAKLTDGCDEVNVQDVPAKKKRVRFAADVAEVKREVKRNSGTDEDETAEADQQGTEAGSSPPSIEEEKEVEALVLCVRLVDATYLEDVFLQAGRSDLTSCQPFITFSLKTDGEEARTKLTPQSTTMFPRWLPASNSRAALSALMLSDGGEESSSHEFGAGAEIIVEIREADKILFGSSVIATARIPLQEYCAAAMISARSGANHELQVVEFLAPVCVARKGGGWSRPVENEARVRFQMCCRRTLTTRSAAAESSGEGRDTLDTVKELKDILSAYNMKKELDVLVSSKSQLKLLLEREAVDTSTSGTNIPAALRPVPEASSGEEKKDSGLSRFVARSPDADDDSLGSRSRSSNSVRGSAVSATTDESLSDGTYEEMGDEKRLSAVLIGVSNLQIPTEIIRNNFKHTHGTTELLEPKVYCTITYQESTRSALSAVAKSSTASVATASQNNSDESGSSSPGRSSVTGPPGSNAHLQQVRTHEFPRGQMLGLDLVYRNGRVLVQGVVCDGPCGALVYEGKIRIGDTVVAANNKSIVNLHRDASFAVIEKAMHWGEGVGASTPEQASATFTLSFLYQPTTPQRMAFSDTSRPPCAQATDEDTGMRKYDAEWNRRVEFVETANKKPVAGPGEEQVLVRVYLRNETSDHGLSASQESSIVPFLYFFGDDAMMDHLDHSKQDSRFDVLLAECWVPLPPSSLSSAANPMSMDGNPMAEPSALTFNERICALYSPQQRTHQHSALEMIGQLRLALKWDFINPLRAAHQQGDLSLHFQLEVARICISVVDDGAWSSVASAAGPQQPQEVLCISLSDQNASAGVQLSYGQITDGKQVVNARIGHFQIDNQLLDTNYPVLLRPMRLLDAQMQEEGFTMAREKGGKDNSGDGDVNSPMLLPTVQLMAVFSRQPNVIQFDYIFGQLQELEIKLEDATLVALAHVFSGVEWSHTASNTRTNKKKKRPGDEFGSNLALKLLEIEWSTPTLLSTAAGGRLGSSRNGGGANMKVLLRWLLLCPVKVNVTFTSTADRSLLLSLLSPDMSSVLSTLISAAAALVSNLDQAPIRVPEFYVENLLETTHTLAFYAMQHYLHHGLRSWYSIMGSVDFLGNPIGLVSTLGTGVKDFFYTPAQMLLEDENGLRIDNLRTGMTKGSKSLLRNTAVGIFHTTGKITETLGKGIALLAMDEQYNVQRQRASTRQIKKINDLGDAIAEGSKGLVGGVWDGIKGVVAAPVRGAEQDGAGGFVVGIGKGVAGLIVKPTAGFLDLLTSLSRGAKTSAESLDGTDRNAFDTVTRFRLPRRICSDGVLVSYSDREARGYAVLLLTSLDATDDYVYHVDYGIEPHRGLLLLTDKRLICLSGKTGQKLWEVALDSTLEIVVEGATLKIGQTTSPSRSYNIECDNEVAATNFRVAVDSARVDVSATRYLLLNLEKSQEESRIIGGGRFGSGAAGLMTNDEDRTDLHVLMESVQDTTVSGLSNDDLRSQPLRSVRVEVCHLQNKDAHANVPNRTVDKLLSFSVFQIQVYGGPYQWTVFRRFSEFRELCAKLEAAGYVLDGLPPLPPRTFLPSTRAPVAKYRQEALNMFLQAAIMHSAISRSAAMLDFLTREAREVRVSLPPLSPTGEREASQRAGDSP</sequence>
<feature type="region of interest" description="Disordered" evidence="4">
    <location>
        <begin position="4528"/>
        <end position="4547"/>
    </location>
</feature>
<dbReference type="EMBL" id="RCMI01000012">
    <property type="protein sequence ID" value="KAG2943117.1"/>
    <property type="molecule type" value="Genomic_DNA"/>
</dbReference>
<dbReference type="GO" id="GO:0006623">
    <property type="term" value="P:protein targeting to vacuole"/>
    <property type="evidence" value="ECO:0007669"/>
    <property type="project" value="TreeGrafter"/>
</dbReference>
<keyword evidence="2" id="KW-0813">Transport</keyword>
<feature type="region of interest" description="Disordered" evidence="4">
    <location>
        <begin position="4390"/>
        <end position="4421"/>
    </location>
</feature>
<dbReference type="SMART" id="SM00312">
    <property type="entry name" value="PX"/>
    <property type="match status" value="1"/>
</dbReference>